<comment type="caution">
    <text evidence="1">The sequence shown here is derived from an EMBL/GenBank/DDBJ whole genome shotgun (WGS) entry which is preliminary data.</text>
</comment>
<dbReference type="AlphaFoldDB" id="A0A660SJ30"/>
<organism evidence="1 2">
    <name type="scientific">candidate division TA06 bacterium</name>
    <dbReference type="NCBI Taxonomy" id="2250710"/>
    <lineage>
        <taxon>Bacteria</taxon>
        <taxon>Bacteria division TA06</taxon>
    </lineage>
</organism>
<protein>
    <submittedName>
        <fullName evidence="1">Uncharacterized protein</fullName>
    </submittedName>
</protein>
<reference evidence="1 2" key="1">
    <citation type="submission" date="2018-06" db="EMBL/GenBank/DDBJ databases">
        <title>Extensive metabolic versatility and redundancy in microbially diverse, dynamic hydrothermal sediments.</title>
        <authorList>
            <person name="Dombrowski N."/>
            <person name="Teske A."/>
            <person name="Baker B.J."/>
        </authorList>
    </citation>
    <scope>NUCLEOTIDE SEQUENCE [LARGE SCALE GENOMIC DNA]</scope>
    <source>
        <strain evidence="1">B10_G13</strain>
    </source>
</reference>
<proteinExistence type="predicted"/>
<dbReference type="Proteomes" id="UP000271125">
    <property type="component" value="Unassembled WGS sequence"/>
</dbReference>
<evidence type="ECO:0000313" key="2">
    <source>
        <dbReference type="Proteomes" id="UP000271125"/>
    </source>
</evidence>
<dbReference type="EMBL" id="QNBD01000160">
    <property type="protein sequence ID" value="RKX69960.1"/>
    <property type="molecule type" value="Genomic_DNA"/>
</dbReference>
<evidence type="ECO:0000313" key="1">
    <source>
        <dbReference type="EMBL" id="RKX69960.1"/>
    </source>
</evidence>
<name>A0A660SJ30_UNCT6</name>
<sequence>MASTVFSQGYDFDVSEFEKKPLEFSGTIEFQPSFIIPEKKSLSWNLKYFDKNNTPNLLDNYLLLLAPIVKFEKKGLSLYGASDSRISYNNFENDWVFNICLLEGYGRYEFNPRWSILLGKKLYKWGKGYIYNPVSYAGRQKDVNNVDVSLEGYYSVSVEYVKSFSLDVLKNLSQETVIIPVYKKLNDDYGTGDRHWFFSRTYFLIVNTDYELFFNMSEQFDYRIGMAIAHNVLTNWEIHGEFSFLPEVEKILIAENSYPEPHIVNNAIQSIIGTRYLSPFNATFYLEYIYNGAGLNNQEMQDWYISAQNVLEAQNRQAINIMSKEWFLNLNRQFVMKHYLYFKMQYPEPFYFLYFTPSLYCLFNVVDKSFLGGLDMNYKRFDAVNLNMKLIWLYGKTNSEFGSKISELKIELNVKYFF</sequence>
<gene>
    <name evidence="1" type="ORF">DRP43_03870</name>
</gene>
<accession>A0A660SJ30</accession>